<dbReference type="SUPFAM" id="SSF52980">
    <property type="entry name" value="Restriction endonuclease-like"/>
    <property type="match status" value="1"/>
</dbReference>
<dbReference type="Pfam" id="PF05685">
    <property type="entry name" value="Uma2"/>
    <property type="match status" value="1"/>
</dbReference>
<evidence type="ECO:0000313" key="2">
    <source>
        <dbReference type="EMBL" id="GGP83830.1"/>
    </source>
</evidence>
<proteinExistence type="predicted"/>
<comment type="caution">
    <text evidence="2">The sequence shown here is derived from an EMBL/GenBank/DDBJ whole genome shotgun (WGS) entry which is preliminary data.</text>
</comment>
<dbReference type="InterPro" id="IPR008538">
    <property type="entry name" value="Uma2"/>
</dbReference>
<reference evidence="2" key="2">
    <citation type="submission" date="2020-09" db="EMBL/GenBank/DDBJ databases">
        <authorList>
            <person name="Sun Q."/>
            <person name="Ohkuma M."/>
        </authorList>
    </citation>
    <scope>NUCLEOTIDE SEQUENCE</scope>
    <source>
        <strain evidence="2">JCM 3313</strain>
    </source>
</reference>
<dbReference type="InterPro" id="IPR011335">
    <property type="entry name" value="Restrct_endonuc-II-like"/>
</dbReference>
<dbReference type="AlphaFoldDB" id="A0A918EHP8"/>
<feature type="domain" description="Putative restriction endonuclease" evidence="1">
    <location>
        <begin position="34"/>
        <end position="188"/>
    </location>
</feature>
<protein>
    <recommendedName>
        <fullName evidence="1">Putative restriction endonuclease domain-containing protein</fullName>
    </recommendedName>
</protein>
<dbReference type="EMBL" id="BMRG01000025">
    <property type="protein sequence ID" value="GGP83830.1"/>
    <property type="molecule type" value="Genomic_DNA"/>
</dbReference>
<dbReference type="CDD" id="cd06260">
    <property type="entry name" value="DUF820-like"/>
    <property type="match status" value="1"/>
</dbReference>
<accession>A0A918EHP8</accession>
<dbReference type="Proteomes" id="UP000639606">
    <property type="component" value="Unassembled WGS sequence"/>
</dbReference>
<gene>
    <name evidence="2" type="ORF">GCM10010185_67140</name>
</gene>
<reference evidence="2" key="1">
    <citation type="journal article" date="2014" name="Int. J. Syst. Evol. Microbiol.">
        <title>Complete genome sequence of Corynebacterium casei LMG S-19264T (=DSM 44701T), isolated from a smear-ripened cheese.</title>
        <authorList>
            <consortium name="US DOE Joint Genome Institute (JGI-PGF)"/>
            <person name="Walter F."/>
            <person name="Albersmeier A."/>
            <person name="Kalinowski J."/>
            <person name="Ruckert C."/>
        </authorList>
    </citation>
    <scope>NUCLEOTIDE SEQUENCE</scope>
    <source>
        <strain evidence="2">JCM 3313</strain>
    </source>
</reference>
<dbReference type="RefSeq" id="WP_189227374.1">
    <property type="nucleotide sequence ID" value="NZ_BMRG01000025.1"/>
</dbReference>
<dbReference type="InterPro" id="IPR012296">
    <property type="entry name" value="Nuclease_put_TT1808"/>
</dbReference>
<dbReference type="Gene3D" id="3.90.1570.10">
    <property type="entry name" value="tt1808, chain A"/>
    <property type="match status" value="1"/>
</dbReference>
<sequence length="197" mass="21955">MAAPAHPPFDPLVDLAGMWTTDLAERYLPIDGVPPAKYECVDGRLILSPYEAGPNTYAAAELRDIVKPAARKAGLRVYTTLNVRFGAQRWIQPDFAVVRSPVEGVWVDVEDVVLVGEFVSPTSRRRDRIDKPALCASEGVEYYLFGEADLRRRFASLRLSALRDGVYQVVADARSGERFEVDDPFEISLDPTELLDL</sequence>
<evidence type="ECO:0000259" key="1">
    <source>
        <dbReference type="Pfam" id="PF05685"/>
    </source>
</evidence>
<evidence type="ECO:0000313" key="3">
    <source>
        <dbReference type="Proteomes" id="UP000639606"/>
    </source>
</evidence>
<keyword evidence="3" id="KW-1185">Reference proteome</keyword>
<organism evidence="2 3">
    <name type="scientific">Saccharothrix coeruleofusca</name>
    <dbReference type="NCBI Taxonomy" id="33919"/>
    <lineage>
        <taxon>Bacteria</taxon>
        <taxon>Bacillati</taxon>
        <taxon>Actinomycetota</taxon>
        <taxon>Actinomycetes</taxon>
        <taxon>Pseudonocardiales</taxon>
        <taxon>Pseudonocardiaceae</taxon>
        <taxon>Saccharothrix</taxon>
    </lineage>
</organism>
<name>A0A918EHP8_9PSEU</name>